<comment type="subcellular location">
    <subcellularLocation>
        <location evidence="6">Endoplasmic reticulum membrane</location>
    </subcellularLocation>
    <subcellularLocation>
        <location evidence="2">Microsome membrane</location>
        <topology evidence="2">Single-pass membrane protein</topology>
    </subcellularLocation>
</comment>
<evidence type="ECO:0000256" key="1">
    <source>
        <dbReference type="ARBA" id="ARBA00000221"/>
    </source>
</evidence>
<dbReference type="GO" id="GO:0005789">
    <property type="term" value="C:endoplasmic reticulum membrane"/>
    <property type="evidence" value="ECO:0007669"/>
    <property type="project" value="UniProtKB-SubCell"/>
</dbReference>
<reference evidence="9" key="1">
    <citation type="submission" date="2022-11" db="UniProtKB">
        <authorList>
            <consortium name="WormBaseParasite"/>
        </authorList>
    </citation>
    <scope>IDENTIFICATION</scope>
</reference>
<evidence type="ECO:0000256" key="3">
    <source>
        <dbReference type="ARBA" id="ARBA00010088"/>
    </source>
</evidence>
<evidence type="ECO:0000313" key="9">
    <source>
        <dbReference type="WBParaSite" id="sdigi.contig59.g3236.t1"/>
    </source>
</evidence>
<dbReference type="Gene3D" id="3.40.50.1820">
    <property type="entry name" value="alpha/beta hydrolase"/>
    <property type="match status" value="1"/>
</dbReference>
<evidence type="ECO:0000256" key="4">
    <source>
        <dbReference type="ARBA" id="ARBA00022797"/>
    </source>
</evidence>
<evidence type="ECO:0000256" key="6">
    <source>
        <dbReference type="PIRNR" id="PIRNR001112"/>
    </source>
</evidence>
<dbReference type="PIRSF" id="PIRSF001112">
    <property type="entry name" value="Epoxide_hydrolase"/>
    <property type="match status" value="1"/>
</dbReference>
<name>A0A915Q4U7_9BILA</name>
<dbReference type="WBParaSite" id="sdigi.contig59.g3236.t1">
    <property type="protein sequence ID" value="sdigi.contig59.g3236.t1"/>
    <property type="gene ID" value="sdigi.contig59.g3236"/>
</dbReference>
<dbReference type="InterPro" id="IPR000639">
    <property type="entry name" value="Epox_hydrolase-like"/>
</dbReference>
<evidence type="ECO:0000256" key="2">
    <source>
        <dbReference type="ARBA" id="ARBA00004111"/>
    </source>
</evidence>
<dbReference type="InterPro" id="IPR029058">
    <property type="entry name" value="AB_hydrolase_fold"/>
</dbReference>
<organism evidence="8 9">
    <name type="scientific">Setaria digitata</name>
    <dbReference type="NCBI Taxonomy" id="48799"/>
    <lineage>
        <taxon>Eukaryota</taxon>
        <taxon>Metazoa</taxon>
        <taxon>Ecdysozoa</taxon>
        <taxon>Nematoda</taxon>
        <taxon>Chromadorea</taxon>
        <taxon>Rhabditida</taxon>
        <taxon>Spirurina</taxon>
        <taxon>Spiruromorpha</taxon>
        <taxon>Filarioidea</taxon>
        <taxon>Setariidae</taxon>
        <taxon>Setaria</taxon>
    </lineage>
</organism>
<keyword evidence="6" id="KW-0256">Endoplasmic reticulum</keyword>
<sequence length="447" mass="50331">MSNYYSLRLIVVASAAIISYVVYKVSSDFNSTSHTLPSDGWFGSGEKRADDERILPFKVIVSEEALEASHFSYEPLEDRNDFSNGFNGEYLKHVASYWLKKYNWRYHEEIINTVPHFTTEIEGLKIHFIRAKPTQNSYQLVVPLLLLHGWPGNVFEFLKIIPKLIDPIQQIGSDINVAFEVIAPSIPGFGWSSAPMKTGFDQEAAARIFNKLMIRLGFSRYLLQGGDWGSAIATSIAFYYPENVIGLHLNMALIFTWKALLYEIFGAVVPRLAYSSETFHHQPAGAFLKDILEETGYMHIQATKPDTVGAALSDSPIGLAAYILEKFSSGTNTTYRSLHDGGLTRQFIVTSRVIMFQFKKHLIGQAYLAMHLKLSISSLFCSPYITVPTGYAAFPEDLAKQPEEIMRIMYNLTSYTEIKAGGHFAAFEEPKLLASDIIKFVKTIELH</sequence>
<proteinExistence type="inferred from homology"/>
<evidence type="ECO:0000259" key="7">
    <source>
        <dbReference type="Pfam" id="PF06441"/>
    </source>
</evidence>
<keyword evidence="6" id="KW-0472">Membrane</keyword>
<dbReference type="PANTHER" id="PTHR21661:SF35">
    <property type="entry name" value="EPOXIDE HYDROLASE"/>
    <property type="match status" value="1"/>
</dbReference>
<comment type="similarity">
    <text evidence="3 6">Belongs to the peptidase S33 family.</text>
</comment>
<comment type="catalytic activity">
    <reaction evidence="6">
        <text>cis-stilbene oxide + H2O = (1R,2R)-hydrobenzoin</text>
        <dbReference type="Rhea" id="RHEA:23900"/>
        <dbReference type="ChEBI" id="CHEBI:15377"/>
        <dbReference type="ChEBI" id="CHEBI:50004"/>
        <dbReference type="ChEBI" id="CHEBI:50014"/>
        <dbReference type="EC" id="3.3.2.9"/>
    </reaction>
</comment>
<dbReference type="PANTHER" id="PTHR21661">
    <property type="entry name" value="EPOXIDE HYDROLASE 1-RELATED"/>
    <property type="match status" value="1"/>
</dbReference>
<dbReference type="Pfam" id="PF06441">
    <property type="entry name" value="EHN"/>
    <property type="match status" value="1"/>
</dbReference>
<evidence type="ECO:0000256" key="5">
    <source>
        <dbReference type="ARBA" id="ARBA00022801"/>
    </source>
</evidence>
<dbReference type="InterPro" id="IPR016292">
    <property type="entry name" value="Epoxide_hydrolase"/>
</dbReference>
<keyword evidence="5 6" id="KW-0378">Hydrolase</keyword>
<accession>A0A915Q4U7</accession>
<dbReference type="EC" id="3.3.2.9" evidence="6"/>
<protein>
    <recommendedName>
        <fullName evidence="6">Epoxide hydrolase</fullName>
        <ecNumber evidence="6">3.3.2.9</ecNumber>
    </recommendedName>
</protein>
<dbReference type="GO" id="GO:0097176">
    <property type="term" value="P:epoxide metabolic process"/>
    <property type="evidence" value="ECO:0007669"/>
    <property type="project" value="TreeGrafter"/>
</dbReference>
<comment type="catalytic activity">
    <reaction evidence="1 6">
        <text>1-(4-methoxyphenyl)-N-methyl-N-[(3-methyloxetan-3-yl)methyl]methanamine + H2O = 2-{[(4-methoxybenzyl)(methyl)amino]methyl}-2-methylpropane-1,3-diol</text>
        <dbReference type="Rhea" id="RHEA:55764"/>
        <dbReference type="ChEBI" id="CHEBI:15377"/>
        <dbReference type="ChEBI" id="CHEBI:139161"/>
        <dbReference type="ChEBI" id="CHEBI:139164"/>
        <dbReference type="EC" id="3.3.2.9"/>
    </reaction>
</comment>
<dbReference type="Proteomes" id="UP000887581">
    <property type="component" value="Unplaced"/>
</dbReference>
<keyword evidence="8" id="KW-1185">Reference proteome</keyword>
<dbReference type="GO" id="GO:0033961">
    <property type="term" value="F:cis-stilbene-oxide hydrolase activity"/>
    <property type="evidence" value="ECO:0007669"/>
    <property type="project" value="UniProtKB-UniRule"/>
</dbReference>
<dbReference type="SUPFAM" id="SSF53474">
    <property type="entry name" value="alpha/beta-Hydrolases"/>
    <property type="match status" value="1"/>
</dbReference>
<feature type="domain" description="Epoxide hydrolase N-terminal" evidence="7">
    <location>
        <begin position="66"/>
        <end position="157"/>
    </location>
</feature>
<dbReference type="PRINTS" id="PR00412">
    <property type="entry name" value="EPOXHYDRLASE"/>
</dbReference>
<dbReference type="AlphaFoldDB" id="A0A915Q4U7"/>
<keyword evidence="4 6" id="KW-0058">Aromatic hydrocarbons catabolism</keyword>
<dbReference type="InterPro" id="IPR010497">
    <property type="entry name" value="Epoxide_hydro_N"/>
</dbReference>
<evidence type="ECO:0000313" key="8">
    <source>
        <dbReference type="Proteomes" id="UP000887581"/>
    </source>
</evidence>